<dbReference type="PANTHER" id="PTHR12866">
    <property type="entry name" value="UBIQUITIN-LIKE-CONJUGATING ENZYME ATG3"/>
    <property type="match status" value="1"/>
</dbReference>
<feature type="compositionally biased region" description="Acidic residues" evidence="8">
    <location>
        <begin position="174"/>
        <end position="192"/>
    </location>
</feature>
<dbReference type="GO" id="GO:0061723">
    <property type="term" value="P:glycophagy"/>
    <property type="evidence" value="ECO:0007669"/>
    <property type="project" value="TreeGrafter"/>
</dbReference>
<dbReference type="InterPro" id="IPR007135">
    <property type="entry name" value="Atg3/Atg10"/>
</dbReference>
<evidence type="ECO:0000256" key="8">
    <source>
        <dbReference type="SAM" id="MobiDB-lite"/>
    </source>
</evidence>
<dbReference type="Proteomes" id="UP000660262">
    <property type="component" value="Unassembled WGS sequence"/>
</dbReference>
<protein>
    <submittedName>
        <fullName evidence="9">E2-like enzyme</fullName>
    </submittedName>
</protein>
<comment type="subcellular location">
    <subcellularLocation>
        <location evidence="1">Cytoplasm</location>
    </subcellularLocation>
</comment>
<evidence type="ECO:0000313" key="9">
    <source>
        <dbReference type="EMBL" id="GHP12275.1"/>
    </source>
</evidence>
<keyword evidence="5" id="KW-0833">Ubl conjugation pathway</keyword>
<dbReference type="Pfam" id="PF03987">
    <property type="entry name" value="Autophagy_act_C"/>
    <property type="match status" value="1"/>
</dbReference>
<dbReference type="EMBL" id="BNJQ01000040">
    <property type="protein sequence ID" value="GHP12275.1"/>
    <property type="molecule type" value="Genomic_DNA"/>
</dbReference>
<dbReference type="OrthoDB" id="1584384at2759"/>
<comment type="similarity">
    <text evidence="2">Belongs to the ATG3 family.</text>
</comment>
<dbReference type="GO" id="GO:0000407">
    <property type="term" value="C:phagophore assembly site"/>
    <property type="evidence" value="ECO:0007669"/>
    <property type="project" value="TreeGrafter"/>
</dbReference>
<dbReference type="GO" id="GO:0000422">
    <property type="term" value="P:autophagy of mitochondrion"/>
    <property type="evidence" value="ECO:0007669"/>
    <property type="project" value="TreeGrafter"/>
</dbReference>
<evidence type="ECO:0000313" key="10">
    <source>
        <dbReference type="Proteomes" id="UP000660262"/>
    </source>
</evidence>
<evidence type="ECO:0000256" key="6">
    <source>
        <dbReference type="ARBA" id="ARBA00022927"/>
    </source>
</evidence>
<keyword evidence="3" id="KW-0813">Transport</keyword>
<dbReference type="GO" id="GO:0005829">
    <property type="term" value="C:cytosol"/>
    <property type="evidence" value="ECO:0007669"/>
    <property type="project" value="TreeGrafter"/>
</dbReference>
<dbReference type="GO" id="GO:0044804">
    <property type="term" value="P:nucleophagy"/>
    <property type="evidence" value="ECO:0007669"/>
    <property type="project" value="TreeGrafter"/>
</dbReference>
<evidence type="ECO:0000256" key="5">
    <source>
        <dbReference type="ARBA" id="ARBA00022786"/>
    </source>
</evidence>
<sequence length="344" mass="36902">MSTLQHSLHNVYKASVETLMSVPSSSTYATTGKLTPSEFTMAGDYLTQVAPTWCWSGGDPSLSKSFLPAEKQMLVTRGVPCLRRARDLEAAAAIPEKVLESMLGKSGSASGGGDDENDDDDDGFLEVADAVAAATGVPSTSAGGSGGGASAANDNDAIPDLPDDEEEKKAGAVADDDDDDDDDIPDMDDFDASADLAVLPPPPPTSSKSENSSGFVATRTYDIYVTYDKFYQTPRIWLFGYDEQRQPLPTAALLEDVSAEHSLKTCTVESHPHLKCHATSIHPCRHADVMKRLTHQLGDASLDDSEQEQAASEPTTPVEHYMILFLKFAQTVLPTLEYDFTRSA</sequence>
<evidence type="ECO:0000256" key="4">
    <source>
        <dbReference type="ARBA" id="ARBA00022490"/>
    </source>
</evidence>
<feature type="region of interest" description="Disordered" evidence="8">
    <location>
        <begin position="136"/>
        <end position="213"/>
    </location>
</feature>
<keyword evidence="6" id="KW-0653">Protein transport</keyword>
<keyword evidence="4" id="KW-0963">Cytoplasm</keyword>
<dbReference type="GO" id="GO:0000045">
    <property type="term" value="P:autophagosome assembly"/>
    <property type="evidence" value="ECO:0007669"/>
    <property type="project" value="TreeGrafter"/>
</dbReference>
<proteinExistence type="inferred from homology"/>
<comment type="caution">
    <text evidence="9">The sequence shown here is derived from an EMBL/GenBank/DDBJ whole genome shotgun (WGS) entry which is preliminary data.</text>
</comment>
<evidence type="ECO:0000256" key="2">
    <source>
        <dbReference type="ARBA" id="ARBA00007683"/>
    </source>
</evidence>
<dbReference type="AlphaFoldDB" id="A0A830I077"/>
<dbReference type="PANTHER" id="PTHR12866:SF2">
    <property type="entry name" value="UBIQUITIN-LIKE-CONJUGATING ENZYME ATG3"/>
    <property type="match status" value="1"/>
</dbReference>
<evidence type="ECO:0000256" key="7">
    <source>
        <dbReference type="ARBA" id="ARBA00023006"/>
    </source>
</evidence>
<keyword evidence="7" id="KW-0072">Autophagy</keyword>
<reference evidence="9" key="1">
    <citation type="submission" date="2020-10" db="EMBL/GenBank/DDBJ databases">
        <title>Unveiling of a novel bifunctional photoreceptor, Dualchrome1, isolated from a cosmopolitan green alga.</title>
        <authorList>
            <person name="Suzuki S."/>
            <person name="Kawachi M."/>
        </authorList>
    </citation>
    <scope>NUCLEOTIDE SEQUENCE</scope>
    <source>
        <strain evidence="9">NIES 2893</strain>
    </source>
</reference>
<name>A0A830I077_9CHLO</name>
<dbReference type="GO" id="GO:0019776">
    <property type="term" value="F:Atg8-family ligase activity"/>
    <property type="evidence" value="ECO:0007669"/>
    <property type="project" value="TreeGrafter"/>
</dbReference>
<keyword evidence="10" id="KW-1185">Reference proteome</keyword>
<evidence type="ECO:0000256" key="1">
    <source>
        <dbReference type="ARBA" id="ARBA00004496"/>
    </source>
</evidence>
<accession>A0A830I077</accession>
<organism evidence="9 10">
    <name type="scientific">Pycnococcus provasolii</name>
    <dbReference type="NCBI Taxonomy" id="41880"/>
    <lineage>
        <taxon>Eukaryota</taxon>
        <taxon>Viridiplantae</taxon>
        <taxon>Chlorophyta</taxon>
        <taxon>Pseudoscourfieldiophyceae</taxon>
        <taxon>Pseudoscourfieldiales</taxon>
        <taxon>Pycnococcaceae</taxon>
        <taxon>Pycnococcus</taxon>
    </lineage>
</organism>
<gene>
    <name evidence="9" type="ORF">PPROV_001100300</name>
</gene>
<evidence type="ECO:0000256" key="3">
    <source>
        <dbReference type="ARBA" id="ARBA00022448"/>
    </source>
</evidence>
<dbReference type="GO" id="GO:0015031">
    <property type="term" value="P:protein transport"/>
    <property type="evidence" value="ECO:0007669"/>
    <property type="project" value="UniProtKB-KW"/>
</dbReference>